<keyword evidence="2" id="KW-0812">Transmembrane</keyword>
<evidence type="ECO:0000256" key="1">
    <source>
        <dbReference type="SAM" id="MobiDB-lite"/>
    </source>
</evidence>
<dbReference type="AlphaFoldDB" id="F0YJK2"/>
<sequence>MTESMDSELNQWEKKLSAEQSPNNEDTILEWERQLEREDMEMVMSPCPELREAGRTRDECEPMPYYADMHALNHLLRFICREYARQPRGSWPRARMPKSVPKLWAPKLTNVFGSKTKVTHLGDTEMCDDGPQRDHEEDVNHEPRNSKSLRDGQSLVVPQHAGAPFIAPTRIFVAPKAEAPADAVITMGICLLVEFMMAPADAEEPPQLRAFWSEVGVLTNTPHLGLPQLHDFVFQMFALCMFTPECTVIALMLVIRILSYHPHLRVTSRNCKRLLLSWGRVQPAERPCPIDRINAMECVFLGALGFDLYIPEVKYVACIDELVSIVRMHERDDVRIPALLRTHIEFLNGPNALRFPWLSVNNIKRAPKKTKSRQ</sequence>
<dbReference type="KEGG" id="aaf:AURANDRAFT_72458"/>
<protein>
    <submittedName>
        <fullName evidence="3">Expressed protein</fullName>
    </submittedName>
</protein>
<dbReference type="InParanoid" id="F0YJK2"/>
<feature type="compositionally biased region" description="Basic and acidic residues" evidence="1">
    <location>
        <begin position="130"/>
        <end position="150"/>
    </location>
</feature>
<keyword evidence="2" id="KW-1133">Transmembrane helix</keyword>
<feature type="transmembrane region" description="Helical" evidence="2">
    <location>
        <begin position="232"/>
        <end position="255"/>
    </location>
</feature>
<organism evidence="4">
    <name type="scientific">Aureococcus anophagefferens</name>
    <name type="common">Harmful bloom alga</name>
    <dbReference type="NCBI Taxonomy" id="44056"/>
    <lineage>
        <taxon>Eukaryota</taxon>
        <taxon>Sar</taxon>
        <taxon>Stramenopiles</taxon>
        <taxon>Ochrophyta</taxon>
        <taxon>Pelagophyceae</taxon>
        <taxon>Pelagomonadales</taxon>
        <taxon>Pelagomonadaceae</taxon>
        <taxon>Aureococcus</taxon>
    </lineage>
</organism>
<gene>
    <name evidence="3" type="ORF">AURANDRAFT_72458</name>
</gene>
<feature type="region of interest" description="Disordered" evidence="1">
    <location>
        <begin position="1"/>
        <end position="26"/>
    </location>
</feature>
<keyword evidence="2" id="KW-0472">Membrane</keyword>
<evidence type="ECO:0000313" key="4">
    <source>
        <dbReference type="Proteomes" id="UP000002729"/>
    </source>
</evidence>
<accession>F0YJK2</accession>
<evidence type="ECO:0000313" key="3">
    <source>
        <dbReference type="EMBL" id="EGB04728.1"/>
    </source>
</evidence>
<keyword evidence="4" id="KW-1185">Reference proteome</keyword>
<dbReference type="Proteomes" id="UP000002729">
    <property type="component" value="Unassembled WGS sequence"/>
</dbReference>
<evidence type="ECO:0000256" key="2">
    <source>
        <dbReference type="SAM" id="Phobius"/>
    </source>
</evidence>
<dbReference type="RefSeq" id="XP_009040642.1">
    <property type="nucleotide sequence ID" value="XM_009042394.1"/>
</dbReference>
<proteinExistence type="predicted"/>
<dbReference type="GeneID" id="20228716"/>
<dbReference type="EMBL" id="GL833148">
    <property type="protein sequence ID" value="EGB04728.1"/>
    <property type="molecule type" value="Genomic_DNA"/>
</dbReference>
<feature type="compositionally biased region" description="Polar residues" evidence="1">
    <location>
        <begin position="1"/>
        <end position="10"/>
    </location>
</feature>
<dbReference type="Gene3D" id="1.10.472.10">
    <property type="entry name" value="Cyclin-like"/>
    <property type="match status" value="1"/>
</dbReference>
<reference evidence="3 4" key="1">
    <citation type="journal article" date="2011" name="Proc. Natl. Acad. Sci. U.S.A.">
        <title>Niche of harmful alga Aureococcus anophagefferens revealed through ecogenomics.</title>
        <authorList>
            <person name="Gobler C.J."/>
            <person name="Berry D.L."/>
            <person name="Dyhrman S.T."/>
            <person name="Wilhelm S.W."/>
            <person name="Salamov A."/>
            <person name="Lobanov A.V."/>
            <person name="Zhang Y."/>
            <person name="Collier J.L."/>
            <person name="Wurch L.L."/>
            <person name="Kustka A.B."/>
            <person name="Dill B.D."/>
            <person name="Shah M."/>
            <person name="VerBerkmoes N.C."/>
            <person name="Kuo A."/>
            <person name="Terry A."/>
            <person name="Pangilinan J."/>
            <person name="Lindquist E.A."/>
            <person name="Lucas S."/>
            <person name="Paulsen I.T."/>
            <person name="Hattenrath-Lehmann T.K."/>
            <person name="Talmage S.C."/>
            <person name="Walker E.A."/>
            <person name="Koch F."/>
            <person name="Burson A.M."/>
            <person name="Marcoval M.A."/>
            <person name="Tang Y.Z."/>
            <person name="Lecleir G.R."/>
            <person name="Coyne K.J."/>
            <person name="Berg G.M."/>
            <person name="Bertrand E.M."/>
            <person name="Saito M.A."/>
            <person name="Gladyshev V.N."/>
            <person name="Grigoriev I.V."/>
        </authorList>
    </citation>
    <scope>NUCLEOTIDE SEQUENCE [LARGE SCALE GENOMIC DNA]</scope>
    <source>
        <strain evidence="4">CCMP 1984</strain>
    </source>
</reference>
<name>F0YJK2_AURAN</name>
<dbReference type="OrthoDB" id="10250320at2759"/>
<feature type="region of interest" description="Disordered" evidence="1">
    <location>
        <begin position="122"/>
        <end position="153"/>
    </location>
</feature>